<dbReference type="EMBL" id="CCNB01000005">
    <property type="protein sequence ID" value="CDX30633.1"/>
    <property type="molecule type" value="Genomic_DNA"/>
</dbReference>
<protein>
    <submittedName>
        <fullName evidence="1">Uncharacterized protein</fullName>
    </submittedName>
</protein>
<dbReference type="InterPro" id="IPR003473">
    <property type="entry name" value="NadA"/>
</dbReference>
<sequence length="68" mass="7584">MQVRAPVALRARPAAPIEWPAFADDIDAILALKRERNAVILAHNYQTPEIFHCVADIVVDSLGLARRH</sequence>
<evidence type="ECO:0000313" key="2">
    <source>
        <dbReference type="Proteomes" id="UP000046373"/>
    </source>
</evidence>
<dbReference type="Gene3D" id="3.40.50.10800">
    <property type="entry name" value="NadA-like"/>
    <property type="match status" value="1"/>
</dbReference>
<accession>A0A090EJ59</accession>
<reference evidence="1 2" key="1">
    <citation type="submission" date="2014-08" db="EMBL/GenBank/DDBJ databases">
        <authorList>
            <person name="Moulin Lionel"/>
        </authorList>
    </citation>
    <scope>NUCLEOTIDE SEQUENCE [LARGE SCALE GENOMIC DNA]</scope>
</reference>
<dbReference type="UniPathway" id="UPA00253">
    <property type="reaction ID" value="UER00327"/>
</dbReference>
<dbReference type="GO" id="GO:0008987">
    <property type="term" value="F:quinolinate synthetase A activity"/>
    <property type="evidence" value="ECO:0007669"/>
    <property type="project" value="InterPro"/>
</dbReference>
<gene>
    <name evidence="1" type="ORF">MPLDJ20_130099</name>
</gene>
<proteinExistence type="predicted"/>
<dbReference type="GO" id="GO:0051539">
    <property type="term" value="F:4 iron, 4 sulfur cluster binding"/>
    <property type="evidence" value="ECO:0007669"/>
    <property type="project" value="InterPro"/>
</dbReference>
<dbReference type="Proteomes" id="UP000046373">
    <property type="component" value="Unassembled WGS sequence"/>
</dbReference>
<dbReference type="GO" id="GO:0009435">
    <property type="term" value="P:NAD+ biosynthetic process"/>
    <property type="evidence" value="ECO:0007669"/>
    <property type="project" value="UniProtKB-UniPathway"/>
</dbReference>
<organism evidence="1 2">
    <name type="scientific">Mesorhizobium plurifarium</name>
    <dbReference type="NCBI Taxonomy" id="69974"/>
    <lineage>
        <taxon>Bacteria</taxon>
        <taxon>Pseudomonadati</taxon>
        <taxon>Pseudomonadota</taxon>
        <taxon>Alphaproteobacteria</taxon>
        <taxon>Hyphomicrobiales</taxon>
        <taxon>Phyllobacteriaceae</taxon>
        <taxon>Mesorhizobium</taxon>
    </lineage>
</organism>
<dbReference type="Pfam" id="PF02445">
    <property type="entry name" value="NadA"/>
    <property type="match status" value="1"/>
</dbReference>
<name>A0A090EJ59_MESPL</name>
<dbReference type="AlphaFoldDB" id="A0A090EJ59"/>
<evidence type="ECO:0000313" key="1">
    <source>
        <dbReference type="EMBL" id="CDX30633.1"/>
    </source>
</evidence>
<dbReference type="SUPFAM" id="SSF142754">
    <property type="entry name" value="NadA-like"/>
    <property type="match status" value="1"/>
</dbReference>
<dbReference type="InterPro" id="IPR036094">
    <property type="entry name" value="NadA_sf"/>
</dbReference>